<dbReference type="InterPro" id="IPR026960">
    <property type="entry name" value="RVT-Znf"/>
</dbReference>
<keyword evidence="5" id="KW-1185">Reference proteome</keyword>
<feature type="domain" description="Vps53 N-terminal" evidence="2">
    <location>
        <begin position="6"/>
        <end position="121"/>
    </location>
</feature>
<dbReference type="GO" id="GO:0005829">
    <property type="term" value="C:cytosol"/>
    <property type="evidence" value="ECO:0007669"/>
    <property type="project" value="GOC"/>
</dbReference>
<organism evidence="4 5">
    <name type="scientific">Solanum verrucosum</name>
    <dbReference type="NCBI Taxonomy" id="315347"/>
    <lineage>
        <taxon>Eukaryota</taxon>
        <taxon>Viridiplantae</taxon>
        <taxon>Streptophyta</taxon>
        <taxon>Embryophyta</taxon>
        <taxon>Tracheophyta</taxon>
        <taxon>Spermatophyta</taxon>
        <taxon>Magnoliopsida</taxon>
        <taxon>eudicotyledons</taxon>
        <taxon>Gunneridae</taxon>
        <taxon>Pentapetalae</taxon>
        <taxon>asterids</taxon>
        <taxon>lamiids</taxon>
        <taxon>Solanales</taxon>
        <taxon>Solanaceae</taxon>
        <taxon>Solanoideae</taxon>
        <taxon>Solaneae</taxon>
        <taxon>Solanum</taxon>
    </lineage>
</organism>
<keyword evidence="1" id="KW-0175">Coiled coil</keyword>
<name>A0AAF0QMV7_SOLVR</name>
<gene>
    <name evidence="4" type="ORF">MTR67_019007</name>
</gene>
<accession>A0AAF0QMV7</accession>
<dbReference type="Pfam" id="PF04100">
    <property type="entry name" value="Vps53_N"/>
    <property type="match status" value="1"/>
</dbReference>
<evidence type="ECO:0008006" key="6">
    <source>
        <dbReference type="Google" id="ProtNLM"/>
    </source>
</evidence>
<reference evidence="4" key="1">
    <citation type="submission" date="2023-08" db="EMBL/GenBank/DDBJ databases">
        <title>A de novo genome assembly of Solanum verrucosum Schlechtendal, a Mexican diploid species geographically isolated from the other diploid A-genome species in potato relatives.</title>
        <authorList>
            <person name="Hosaka K."/>
        </authorList>
    </citation>
    <scope>NUCLEOTIDE SEQUENCE</scope>
    <source>
        <tissue evidence="4">Young leaves</tissue>
    </source>
</reference>
<feature type="domain" description="Reverse transcriptase zinc-binding" evidence="3">
    <location>
        <begin position="279"/>
        <end position="357"/>
    </location>
</feature>
<evidence type="ECO:0000256" key="1">
    <source>
        <dbReference type="SAM" id="Coils"/>
    </source>
</evidence>
<dbReference type="Pfam" id="PF13966">
    <property type="entry name" value="zf-RVT"/>
    <property type="match status" value="1"/>
</dbReference>
<dbReference type="InterPro" id="IPR007234">
    <property type="entry name" value="Vps53_N"/>
</dbReference>
<dbReference type="EMBL" id="CP133615">
    <property type="protein sequence ID" value="WMV25622.1"/>
    <property type="molecule type" value="Genomic_DNA"/>
</dbReference>
<dbReference type="GO" id="GO:0042147">
    <property type="term" value="P:retrograde transport, endosome to Golgi"/>
    <property type="evidence" value="ECO:0007669"/>
    <property type="project" value="InterPro"/>
</dbReference>
<dbReference type="AlphaFoldDB" id="A0AAF0QMV7"/>
<evidence type="ECO:0000259" key="2">
    <source>
        <dbReference type="Pfam" id="PF04100"/>
    </source>
</evidence>
<evidence type="ECO:0000313" key="4">
    <source>
        <dbReference type="EMBL" id="WMV25622.1"/>
    </source>
</evidence>
<sequence length="367" mass="42066">MAASDKQNTLDYINQMFPTEASLSGVEPLMQKIHSEIRRVDAEILTAVRQQSNSGTKAREDLAAATSAVQELMNKIREIKTKAEQSETMVQEICRDIKKLDFAKKHITTTITALHRLTMLACLCYPISVLQSLVHPVEPFLLPQPKYGELNPWCTEIEIVLEPYGWGVWRTIRVLWISMEENVFLKVGNGNKIKFWRDGWIDQIPLSESIPDLFSICNNPEARVCECWTTQGWDLSFRRLLNDWEVDRVASFLGKLGGANLVTNAPDRVIWKHNKDVKFTVNSAYKKGIQVGVRGSHHHWKSIWRGLIPTKVKCFTWLVIKRACLTQEVLQKKGKQLVPRCFLCNLTGETNKHLFLHLGDVPQHHML</sequence>
<evidence type="ECO:0000313" key="5">
    <source>
        <dbReference type="Proteomes" id="UP001234989"/>
    </source>
</evidence>
<feature type="coiled-coil region" evidence="1">
    <location>
        <begin position="62"/>
        <end position="89"/>
    </location>
</feature>
<dbReference type="Proteomes" id="UP001234989">
    <property type="component" value="Chromosome 4"/>
</dbReference>
<evidence type="ECO:0000259" key="3">
    <source>
        <dbReference type="Pfam" id="PF13966"/>
    </source>
</evidence>
<protein>
    <recommendedName>
        <fullName evidence="6">Reverse transcriptase zinc-binding domain-containing protein</fullName>
    </recommendedName>
</protein>
<dbReference type="InterPro" id="IPR039766">
    <property type="entry name" value="Vps53"/>
</dbReference>
<dbReference type="PANTHER" id="PTHR12820">
    <property type="entry name" value="VACUOLAR SORTING PROTEIN 53"/>
    <property type="match status" value="1"/>
</dbReference>
<proteinExistence type="predicted"/>
<dbReference type="PANTHER" id="PTHR12820:SF0">
    <property type="entry name" value="VACUOLAR PROTEIN SORTING-ASSOCIATED PROTEIN 53 HOMOLOG"/>
    <property type="match status" value="1"/>
</dbReference>
<dbReference type="GO" id="GO:0000938">
    <property type="term" value="C:GARP complex"/>
    <property type="evidence" value="ECO:0007669"/>
    <property type="project" value="InterPro"/>
</dbReference>